<dbReference type="PANTHER" id="PTHR13887:SF41">
    <property type="entry name" value="THIOREDOXIN SUPERFAMILY PROTEIN"/>
    <property type="match status" value="1"/>
</dbReference>
<keyword evidence="3" id="KW-1185">Reference proteome</keyword>
<dbReference type="Pfam" id="PF01323">
    <property type="entry name" value="DSBA"/>
    <property type="match status" value="1"/>
</dbReference>
<organism evidence="2 3">
    <name type="scientific">Candidula unifasciata</name>
    <dbReference type="NCBI Taxonomy" id="100452"/>
    <lineage>
        <taxon>Eukaryota</taxon>
        <taxon>Metazoa</taxon>
        <taxon>Spiralia</taxon>
        <taxon>Lophotrochozoa</taxon>
        <taxon>Mollusca</taxon>
        <taxon>Gastropoda</taxon>
        <taxon>Heterobranchia</taxon>
        <taxon>Euthyneura</taxon>
        <taxon>Panpulmonata</taxon>
        <taxon>Eupulmonata</taxon>
        <taxon>Stylommatophora</taxon>
        <taxon>Helicina</taxon>
        <taxon>Helicoidea</taxon>
        <taxon>Geomitridae</taxon>
        <taxon>Candidula</taxon>
    </lineage>
</organism>
<protein>
    <recommendedName>
        <fullName evidence="1">DSBA-like thioredoxin domain-containing protein</fullName>
    </recommendedName>
</protein>
<feature type="domain" description="DSBA-like thioredoxin" evidence="1">
    <location>
        <begin position="7"/>
        <end position="171"/>
    </location>
</feature>
<dbReference type="OrthoDB" id="1930760at2759"/>
<proteinExistence type="predicted"/>
<gene>
    <name evidence="2" type="ORF">CUNI_LOCUS19427</name>
</gene>
<evidence type="ECO:0000313" key="2">
    <source>
        <dbReference type="EMBL" id="CAG5133869.1"/>
    </source>
</evidence>
<evidence type="ECO:0000259" key="1">
    <source>
        <dbReference type="Pfam" id="PF01323"/>
    </source>
</evidence>
<dbReference type="AlphaFoldDB" id="A0A8S3ZWJ8"/>
<evidence type="ECO:0000313" key="3">
    <source>
        <dbReference type="Proteomes" id="UP000678393"/>
    </source>
</evidence>
<accession>A0A8S3ZWJ8</accession>
<dbReference type="PANTHER" id="PTHR13887">
    <property type="entry name" value="GLUTATHIONE S-TRANSFERASE KAPPA"/>
    <property type="match status" value="1"/>
</dbReference>
<dbReference type="InterPro" id="IPR001853">
    <property type="entry name" value="DSBA-like_thioredoxin_dom"/>
</dbReference>
<dbReference type="InterPro" id="IPR036249">
    <property type="entry name" value="Thioredoxin-like_sf"/>
</dbReference>
<dbReference type="Gene3D" id="3.40.30.10">
    <property type="entry name" value="Glutaredoxin"/>
    <property type="match status" value="1"/>
</dbReference>
<sequence>MILMSGQYDFSVTWQPFLLHPECPKEGIPHHHPPGGDPNDPGVELLKDIGCDLGIEFHFRCPVWPNTVMAHILVEYAKTVNDGALHGQVVDRLFQLYFTKGRALAKRHIIAVAEDFGFDLNVVEKLIEDPDRAEEIKQKAAVWRTMGIEAIPFIFMNGHSMFSGDQDEAALINTITKVAQKFPLGHGDTCL</sequence>
<comment type="caution">
    <text evidence="2">The sequence shown here is derived from an EMBL/GenBank/DDBJ whole genome shotgun (WGS) entry which is preliminary data.</text>
</comment>
<dbReference type="GO" id="GO:0016491">
    <property type="term" value="F:oxidoreductase activity"/>
    <property type="evidence" value="ECO:0007669"/>
    <property type="project" value="InterPro"/>
</dbReference>
<dbReference type="SUPFAM" id="SSF52833">
    <property type="entry name" value="Thioredoxin-like"/>
    <property type="match status" value="1"/>
</dbReference>
<name>A0A8S3ZWJ8_9EUPU</name>
<dbReference type="EMBL" id="CAJHNH020006556">
    <property type="protein sequence ID" value="CAG5133869.1"/>
    <property type="molecule type" value="Genomic_DNA"/>
</dbReference>
<dbReference type="Proteomes" id="UP000678393">
    <property type="component" value="Unassembled WGS sequence"/>
</dbReference>
<reference evidence="2" key="1">
    <citation type="submission" date="2021-04" db="EMBL/GenBank/DDBJ databases">
        <authorList>
            <consortium name="Molecular Ecology Group"/>
        </authorList>
    </citation>
    <scope>NUCLEOTIDE SEQUENCE</scope>
</reference>